<dbReference type="CDD" id="cd01146">
    <property type="entry name" value="FhuD"/>
    <property type="match status" value="1"/>
</dbReference>
<accession>A0A376DBD5</accession>
<protein>
    <submittedName>
        <fullName evidence="7">Iron-hydroxamate transporter substrate-binding subunit</fullName>
    </submittedName>
</protein>
<keyword evidence="4" id="KW-0406">Ion transport</keyword>
<evidence type="ECO:0000256" key="3">
    <source>
        <dbReference type="ARBA" id="ARBA00022448"/>
    </source>
</evidence>
<dbReference type="Pfam" id="PF01497">
    <property type="entry name" value="Peripla_BP_2"/>
    <property type="match status" value="1"/>
</dbReference>
<dbReference type="InterPro" id="IPR002491">
    <property type="entry name" value="ABC_transptr_periplasmic_BD"/>
</dbReference>
<keyword evidence="5" id="KW-0732">Signal</keyword>
<dbReference type="GO" id="GO:0030288">
    <property type="term" value="C:outer membrane-bounded periplasmic space"/>
    <property type="evidence" value="ECO:0007669"/>
    <property type="project" value="TreeGrafter"/>
</dbReference>
<name>A0A376DBD5_ECOLX</name>
<dbReference type="GO" id="GO:1901678">
    <property type="term" value="P:iron coordination entity transport"/>
    <property type="evidence" value="ECO:0007669"/>
    <property type="project" value="UniProtKB-ARBA"/>
</dbReference>
<evidence type="ECO:0000256" key="1">
    <source>
        <dbReference type="ARBA" id="ARBA00004196"/>
    </source>
</evidence>
<evidence type="ECO:0000256" key="5">
    <source>
        <dbReference type="ARBA" id="ARBA00022729"/>
    </source>
</evidence>
<dbReference type="PANTHER" id="PTHR30532">
    <property type="entry name" value="IRON III DICITRATE-BINDING PERIPLASMIC PROTEIN"/>
    <property type="match status" value="1"/>
</dbReference>
<dbReference type="Proteomes" id="UP000254647">
    <property type="component" value="Unassembled WGS sequence"/>
</dbReference>
<dbReference type="InterPro" id="IPR051313">
    <property type="entry name" value="Bact_iron-sidero_bind"/>
</dbReference>
<comment type="similarity">
    <text evidence="2">Belongs to the bacterial solute-binding protein 8 family.</text>
</comment>
<dbReference type="FunFam" id="3.40.50.1980:FF:000015">
    <property type="entry name" value="Fe(3+)-hydroxamate ABC transporter substrate-binding protein FhuD"/>
    <property type="match status" value="1"/>
</dbReference>
<dbReference type="Gene3D" id="3.40.50.1980">
    <property type="entry name" value="Nitrogenase molybdenum iron protein domain"/>
    <property type="match status" value="2"/>
</dbReference>
<dbReference type="PANTHER" id="PTHR30532:SF1">
    <property type="entry name" value="IRON(3+)-HYDROXAMATE-BINDING PROTEIN FHUD"/>
    <property type="match status" value="1"/>
</dbReference>
<keyword evidence="4" id="KW-0408">Iron</keyword>
<gene>
    <name evidence="7" type="primary">fhuD_2</name>
    <name evidence="7" type="ORF">NCTC10767_03936</name>
</gene>
<evidence type="ECO:0000259" key="6">
    <source>
        <dbReference type="PROSITE" id="PS50983"/>
    </source>
</evidence>
<reference evidence="7 8" key="1">
    <citation type="submission" date="2018-06" db="EMBL/GenBank/DDBJ databases">
        <authorList>
            <consortium name="Pathogen Informatics"/>
            <person name="Doyle S."/>
        </authorList>
    </citation>
    <scope>NUCLEOTIDE SEQUENCE [LARGE SCALE GENOMIC DNA]</scope>
    <source>
        <strain evidence="7 8">NCTC10767</strain>
    </source>
</reference>
<dbReference type="EMBL" id="UFXW01000004">
    <property type="protein sequence ID" value="STC86300.1"/>
    <property type="molecule type" value="Genomic_DNA"/>
</dbReference>
<dbReference type="FunFam" id="3.40.50.1980:FF:000016">
    <property type="entry name" value="Fe(3+)-hydroxamate ABC transporter substrate-binding protein FhuD"/>
    <property type="match status" value="1"/>
</dbReference>
<sequence length="320" mass="35679">MIYGIPMGILPHPAGCCTCEFCLLMSGLPLISRRRLLTAMALSPFLWQMNTAHAAVIDPNRIVALEWLPVELLLALGIVPYGVADTINYRLWVSEPPLPDSVIDVGLRTEPNLELLTEMKPSFMVWSAGYGPSPEMLARIAPGRGFNFSDGKQPLAMARKSLTEMADLLNLQSAAETHLTHYEDFIRSMKPRFVKRGARPLLLTTLIDPRHMLVFGPNSLFQEILDEYGIPNAWQGETNFWGSTAVSIDRLAAYKDVDVLCFDHDNSKDMDALMATPLWQAMPFVRAGRFQRVPAVWFYGATLSAMHFVRILDNAIGGKA</sequence>
<evidence type="ECO:0000256" key="4">
    <source>
        <dbReference type="ARBA" id="ARBA00022496"/>
    </source>
</evidence>
<evidence type="ECO:0000256" key="2">
    <source>
        <dbReference type="ARBA" id="ARBA00008814"/>
    </source>
</evidence>
<dbReference type="NCBIfam" id="NF007864">
    <property type="entry name" value="PRK10576.1"/>
    <property type="match status" value="1"/>
</dbReference>
<proteinExistence type="inferred from homology"/>
<dbReference type="PROSITE" id="PS50983">
    <property type="entry name" value="FE_B12_PBP"/>
    <property type="match status" value="1"/>
</dbReference>
<keyword evidence="4" id="KW-0410">Iron transport</keyword>
<dbReference type="PRINTS" id="PR01715">
    <property type="entry name" value="FERRIBNDNGPP"/>
</dbReference>
<organism evidence="7 8">
    <name type="scientific">Escherichia coli</name>
    <dbReference type="NCBI Taxonomy" id="562"/>
    <lineage>
        <taxon>Bacteria</taxon>
        <taxon>Pseudomonadati</taxon>
        <taxon>Pseudomonadota</taxon>
        <taxon>Gammaproteobacteria</taxon>
        <taxon>Enterobacterales</taxon>
        <taxon>Enterobacteriaceae</taxon>
        <taxon>Escherichia</taxon>
    </lineage>
</organism>
<comment type="subcellular location">
    <subcellularLocation>
        <location evidence="1">Cell envelope</location>
    </subcellularLocation>
</comment>
<evidence type="ECO:0000313" key="7">
    <source>
        <dbReference type="EMBL" id="STC86300.1"/>
    </source>
</evidence>
<keyword evidence="3" id="KW-0813">Transport</keyword>
<feature type="domain" description="Fe/B12 periplasmic-binding" evidence="6">
    <location>
        <begin position="61"/>
        <end position="320"/>
    </location>
</feature>
<evidence type="ECO:0000313" key="8">
    <source>
        <dbReference type="Proteomes" id="UP000254647"/>
    </source>
</evidence>
<dbReference type="SUPFAM" id="SSF53807">
    <property type="entry name" value="Helical backbone' metal receptor"/>
    <property type="match status" value="1"/>
</dbReference>
<dbReference type="AlphaFoldDB" id="A0A376DBD5"/>